<organism evidence="1 2">
    <name type="scientific">Acanthoscelides obtectus</name>
    <name type="common">Bean weevil</name>
    <name type="synonym">Bruchus obtectus</name>
    <dbReference type="NCBI Taxonomy" id="200917"/>
    <lineage>
        <taxon>Eukaryota</taxon>
        <taxon>Metazoa</taxon>
        <taxon>Ecdysozoa</taxon>
        <taxon>Arthropoda</taxon>
        <taxon>Hexapoda</taxon>
        <taxon>Insecta</taxon>
        <taxon>Pterygota</taxon>
        <taxon>Neoptera</taxon>
        <taxon>Endopterygota</taxon>
        <taxon>Coleoptera</taxon>
        <taxon>Polyphaga</taxon>
        <taxon>Cucujiformia</taxon>
        <taxon>Chrysomeloidea</taxon>
        <taxon>Chrysomelidae</taxon>
        <taxon>Bruchinae</taxon>
        <taxon>Bruchini</taxon>
        <taxon>Acanthoscelides</taxon>
    </lineage>
</organism>
<name>A0A9P0KVZ9_ACAOB</name>
<protein>
    <submittedName>
        <fullName evidence="1">Uncharacterized protein</fullName>
    </submittedName>
</protein>
<dbReference type="OrthoDB" id="10258955at2759"/>
<dbReference type="AlphaFoldDB" id="A0A9P0KVZ9"/>
<reference evidence="1" key="1">
    <citation type="submission" date="2022-03" db="EMBL/GenBank/DDBJ databases">
        <authorList>
            <person name="Sayadi A."/>
        </authorList>
    </citation>
    <scope>NUCLEOTIDE SEQUENCE</scope>
</reference>
<evidence type="ECO:0000313" key="2">
    <source>
        <dbReference type="Proteomes" id="UP001152888"/>
    </source>
</evidence>
<gene>
    <name evidence="1" type="ORF">ACAOBT_LOCUS15889</name>
</gene>
<sequence>MKKLAFQSLNQSSARRGNFFLCRELILYCSLYGRSVIEKCALSIIKTLTSFREISEVIRILRLVQVYVRR</sequence>
<accession>A0A9P0KVZ9</accession>
<comment type="caution">
    <text evidence="1">The sequence shown here is derived from an EMBL/GenBank/DDBJ whole genome shotgun (WGS) entry which is preliminary data.</text>
</comment>
<proteinExistence type="predicted"/>
<dbReference type="EMBL" id="CAKOFQ010006949">
    <property type="protein sequence ID" value="CAH1984067.1"/>
    <property type="molecule type" value="Genomic_DNA"/>
</dbReference>
<evidence type="ECO:0000313" key="1">
    <source>
        <dbReference type="EMBL" id="CAH1984067.1"/>
    </source>
</evidence>
<keyword evidence="2" id="KW-1185">Reference proteome</keyword>
<dbReference type="Proteomes" id="UP001152888">
    <property type="component" value="Unassembled WGS sequence"/>
</dbReference>